<dbReference type="GO" id="GO:0046983">
    <property type="term" value="F:protein dimerization activity"/>
    <property type="evidence" value="ECO:0007669"/>
    <property type="project" value="InterPro"/>
</dbReference>
<keyword evidence="6 13" id="KW-0418">Kinase</keyword>
<dbReference type="Pfam" id="PF02518">
    <property type="entry name" value="HATPase_c"/>
    <property type="match status" value="1"/>
</dbReference>
<keyword evidence="10" id="KW-1133">Transmembrane helix</keyword>
<dbReference type="CDD" id="cd16917">
    <property type="entry name" value="HATPase_UhpB-NarQ-NarX-like"/>
    <property type="match status" value="1"/>
</dbReference>
<keyword evidence="3" id="KW-0597">Phosphoprotein</keyword>
<organism evidence="13 14">
    <name type="scientific">Actinacidiphila oryziradicis</name>
    <dbReference type="NCBI Taxonomy" id="2571141"/>
    <lineage>
        <taxon>Bacteria</taxon>
        <taxon>Bacillati</taxon>
        <taxon>Actinomycetota</taxon>
        <taxon>Actinomycetes</taxon>
        <taxon>Kitasatosporales</taxon>
        <taxon>Streptomycetaceae</taxon>
        <taxon>Actinacidiphila</taxon>
    </lineage>
</organism>
<evidence type="ECO:0000256" key="9">
    <source>
        <dbReference type="SAM" id="Coils"/>
    </source>
</evidence>
<feature type="domain" description="Histidine kinase/HSP90-like ATPase" evidence="11">
    <location>
        <begin position="285"/>
        <end position="372"/>
    </location>
</feature>
<dbReference type="AlphaFoldDB" id="A0A4U0SSZ1"/>
<evidence type="ECO:0000313" key="14">
    <source>
        <dbReference type="Proteomes" id="UP000305778"/>
    </source>
</evidence>
<keyword evidence="9" id="KW-0175">Coiled coil</keyword>
<keyword evidence="10" id="KW-0472">Membrane</keyword>
<keyword evidence="14" id="KW-1185">Reference proteome</keyword>
<dbReference type="PANTHER" id="PTHR24421:SF10">
    <property type="entry name" value="NITRATE_NITRITE SENSOR PROTEIN NARQ"/>
    <property type="match status" value="1"/>
</dbReference>
<keyword evidence="4" id="KW-0808">Transferase</keyword>
<evidence type="ECO:0000259" key="12">
    <source>
        <dbReference type="Pfam" id="PF07730"/>
    </source>
</evidence>
<comment type="caution">
    <text evidence="13">The sequence shown here is derived from an EMBL/GenBank/DDBJ whole genome shotgun (WGS) entry which is preliminary data.</text>
</comment>
<evidence type="ECO:0000256" key="10">
    <source>
        <dbReference type="SAM" id="Phobius"/>
    </source>
</evidence>
<evidence type="ECO:0000256" key="8">
    <source>
        <dbReference type="ARBA" id="ARBA00023012"/>
    </source>
</evidence>
<keyword evidence="7" id="KW-0067">ATP-binding</keyword>
<dbReference type="Proteomes" id="UP000305778">
    <property type="component" value="Unassembled WGS sequence"/>
</dbReference>
<reference evidence="13 14" key="1">
    <citation type="submission" date="2019-04" db="EMBL/GenBank/DDBJ databases">
        <title>Streptomyces oryziradicis sp. nov., a novel actinomycete isolated from rhizosphere soil of rice (Oryza sativa L.).</title>
        <authorList>
            <person name="Li C."/>
        </authorList>
    </citation>
    <scope>NUCLEOTIDE SEQUENCE [LARGE SCALE GENOMIC DNA]</scope>
    <source>
        <strain evidence="13 14">NEAU-C40</strain>
    </source>
</reference>
<dbReference type="InterPro" id="IPR050482">
    <property type="entry name" value="Sensor_HK_TwoCompSys"/>
</dbReference>
<keyword evidence="8" id="KW-0902">Two-component regulatory system</keyword>
<gene>
    <name evidence="13" type="ORF">FCI23_02315</name>
</gene>
<dbReference type="InterPro" id="IPR003594">
    <property type="entry name" value="HATPase_dom"/>
</dbReference>
<dbReference type="Gene3D" id="3.30.565.10">
    <property type="entry name" value="Histidine kinase-like ATPase, C-terminal domain"/>
    <property type="match status" value="1"/>
</dbReference>
<keyword evidence="10" id="KW-0812">Transmembrane</keyword>
<dbReference type="InterPro" id="IPR036890">
    <property type="entry name" value="HATPase_C_sf"/>
</dbReference>
<dbReference type="EC" id="2.7.13.3" evidence="2"/>
<sequence length="381" mass="41077">MDVTTALSFAVVSALLGHEPPPVNSWAALDGPGYLLTCLVNLPVVARRHAPVAVCVFVCAGWVWFIAAGYWPVVNCLAPLLALYTVASLRPVRVAAGCALLVSGVWVFAGLMAEESSMATVLAQSVVFTLVMCRFGVAARVSVERNDQLAALTEQLRREQEEREQRAVAEEKGRIARELHDVVAHHMSVISVQAGMAGYVFTTDPETARDALRTISDTTREALEEMRRMLLVLRASPAEPESYAPMPRLERLGDVADRVRGAGVPVELRVVGEPRPLAPGVELCAYRIVQEALTNVLKHAPAARAEVLVEYEPHQLTVRVMDDGDRTVQATIAPSGGHGLIGMRERARLYGGTVVIGPRAEGGFSVRLTLPTSAPAGREPV</sequence>
<dbReference type="SUPFAM" id="SSF55874">
    <property type="entry name" value="ATPase domain of HSP90 chaperone/DNA topoisomerase II/histidine kinase"/>
    <property type="match status" value="1"/>
</dbReference>
<evidence type="ECO:0000256" key="1">
    <source>
        <dbReference type="ARBA" id="ARBA00000085"/>
    </source>
</evidence>
<dbReference type="OrthoDB" id="227596at2"/>
<evidence type="ECO:0000256" key="7">
    <source>
        <dbReference type="ARBA" id="ARBA00022840"/>
    </source>
</evidence>
<dbReference type="Pfam" id="PF07730">
    <property type="entry name" value="HisKA_3"/>
    <property type="match status" value="1"/>
</dbReference>
<dbReference type="InterPro" id="IPR011712">
    <property type="entry name" value="Sig_transdc_His_kin_sub3_dim/P"/>
</dbReference>
<dbReference type="GO" id="GO:0016020">
    <property type="term" value="C:membrane"/>
    <property type="evidence" value="ECO:0007669"/>
    <property type="project" value="InterPro"/>
</dbReference>
<name>A0A4U0SSZ1_9ACTN</name>
<evidence type="ECO:0000256" key="6">
    <source>
        <dbReference type="ARBA" id="ARBA00022777"/>
    </source>
</evidence>
<feature type="transmembrane region" description="Helical" evidence="10">
    <location>
        <begin position="49"/>
        <end position="73"/>
    </location>
</feature>
<feature type="domain" description="Signal transduction histidine kinase subgroup 3 dimerisation and phosphoacceptor" evidence="12">
    <location>
        <begin position="171"/>
        <end position="235"/>
    </location>
</feature>
<evidence type="ECO:0000256" key="2">
    <source>
        <dbReference type="ARBA" id="ARBA00012438"/>
    </source>
</evidence>
<evidence type="ECO:0000256" key="5">
    <source>
        <dbReference type="ARBA" id="ARBA00022741"/>
    </source>
</evidence>
<dbReference type="GO" id="GO:0000155">
    <property type="term" value="F:phosphorelay sensor kinase activity"/>
    <property type="evidence" value="ECO:0007669"/>
    <property type="project" value="InterPro"/>
</dbReference>
<evidence type="ECO:0000313" key="13">
    <source>
        <dbReference type="EMBL" id="TKA13136.1"/>
    </source>
</evidence>
<protein>
    <recommendedName>
        <fullName evidence="2">histidine kinase</fullName>
        <ecNumber evidence="2">2.7.13.3</ecNumber>
    </recommendedName>
</protein>
<evidence type="ECO:0000256" key="4">
    <source>
        <dbReference type="ARBA" id="ARBA00022679"/>
    </source>
</evidence>
<feature type="transmembrane region" description="Helical" evidence="10">
    <location>
        <begin position="94"/>
        <end position="113"/>
    </location>
</feature>
<evidence type="ECO:0000259" key="11">
    <source>
        <dbReference type="Pfam" id="PF02518"/>
    </source>
</evidence>
<dbReference type="GO" id="GO:0005524">
    <property type="term" value="F:ATP binding"/>
    <property type="evidence" value="ECO:0007669"/>
    <property type="project" value="UniProtKB-KW"/>
</dbReference>
<feature type="coiled-coil region" evidence="9">
    <location>
        <begin position="142"/>
        <end position="172"/>
    </location>
</feature>
<evidence type="ECO:0000256" key="3">
    <source>
        <dbReference type="ARBA" id="ARBA00022553"/>
    </source>
</evidence>
<dbReference type="PANTHER" id="PTHR24421">
    <property type="entry name" value="NITRATE/NITRITE SENSOR PROTEIN NARX-RELATED"/>
    <property type="match status" value="1"/>
</dbReference>
<proteinExistence type="predicted"/>
<comment type="catalytic activity">
    <reaction evidence="1">
        <text>ATP + protein L-histidine = ADP + protein N-phospho-L-histidine.</text>
        <dbReference type="EC" id="2.7.13.3"/>
    </reaction>
</comment>
<dbReference type="EMBL" id="SUMC01000002">
    <property type="protein sequence ID" value="TKA13136.1"/>
    <property type="molecule type" value="Genomic_DNA"/>
</dbReference>
<dbReference type="Gene3D" id="1.20.5.1930">
    <property type="match status" value="1"/>
</dbReference>
<keyword evidence="5" id="KW-0547">Nucleotide-binding</keyword>
<accession>A0A4U0SSZ1</accession>